<dbReference type="EMBL" id="JAKOGI010000039">
    <property type="protein sequence ID" value="KAJ8447281.1"/>
    <property type="molecule type" value="Genomic_DNA"/>
</dbReference>
<reference evidence="1" key="1">
    <citation type="submission" date="2022-04" db="EMBL/GenBank/DDBJ databases">
        <title>Carnegiea gigantea Genome sequencing and assembly v2.</title>
        <authorList>
            <person name="Copetti D."/>
            <person name="Sanderson M.J."/>
            <person name="Burquez A."/>
            <person name="Wojciechowski M.F."/>
        </authorList>
    </citation>
    <scope>NUCLEOTIDE SEQUENCE</scope>
    <source>
        <strain evidence="1">SGP5-SGP5p</strain>
        <tissue evidence="1">Aerial part</tissue>
    </source>
</reference>
<keyword evidence="2" id="KW-1185">Reference proteome</keyword>
<protein>
    <submittedName>
        <fullName evidence="1">Uncharacterized protein</fullName>
    </submittedName>
</protein>
<comment type="caution">
    <text evidence="1">The sequence shown here is derived from an EMBL/GenBank/DDBJ whole genome shotgun (WGS) entry which is preliminary data.</text>
</comment>
<organism evidence="1 2">
    <name type="scientific">Carnegiea gigantea</name>
    <dbReference type="NCBI Taxonomy" id="171969"/>
    <lineage>
        <taxon>Eukaryota</taxon>
        <taxon>Viridiplantae</taxon>
        <taxon>Streptophyta</taxon>
        <taxon>Embryophyta</taxon>
        <taxon>Tracheophyta</taxon>
        <taxon>Spermatophyta</taxon>
        <taxon>Magnoliopsida</taxon>
        <taxon>eudicotyledons</taxon>
        <taxon>Gunneridae</taxon>
        <taxon>Pentapetalae</taxon>
        <taxon>Caryophyllales</taxon>
        <taxon>Cactineae</taxon>
        <taxon>Cactaceae</taxon>
        <taxon>Cactoideae</taxon>
        <taxon>Echinocereeae</taxon>
        <taxon>Carnegiea</taxon>
    </lineage>
</organism>
<dbReference type="OrthoDB" id="1868634at2759"/>
<accession>A0A9Q1KMK1</accession>
<evidence type="ECO:0000313" key="1">
    <source>
        <dbReference type="EMBL" id="KAJ8447281.1"/>
    </source>
</evidence>
<evidence type="ECO:0000313" key="2">
    <source>
        <dbReference type="Proteomes" id="UP001153076"/>
    </source>
</evidence>
<dbReference type="PANTHER" id="PTHR37754:SF1">
    <property type="entry name" value="CALCIUM ION-BINDING PROTEIN"/>
    <property type="match status" value="1"/>
</dbReference>
<dbReference type="PANTHER" id="PTHR37754">
    <property type="entry name" value="CALCIUM ION-BINDING PROTEIN"/>
    <property type="match status" value="1"/>
</dbReference>
<dbReference type="Proteomes" id="UP001153076">
    <property type="component" value="Unassembled WGS sequence"/>
</dbReference>
<name>A0A9Q1KMK1_9CARY</name>
<sequence>MISHISPEAKSENFHGEKVTATNSDTWKIAGLPMNRIMDSAMDQLFHKLVHKEIINFEEFHMDILDMFSTLNAALPGKHYDMPSHEEVEYMLDQVLFNMWKELDPNKKKEKFVDFMTKLKQSKADDFTLITGLVTPPAAMAAKKAGESVTPLKIIKLVPDVVFVPSATILALISVKIFQKMVKHDQHPTS</sequence>
<proteinExistence type="predicted"/>
<gene>
    <name evidence="1" type="ORF">Cgig2_013058</name>
</gene>
<dbReference type="AlphaFoldDB" id="A0A9Q1KMK1"/>